<feature type="domain" description="HMA" evidence="6">
    <location>
        <begin position="11"/>
        <end position="74"/>
    </location>
</feature>
<feature type="compositionally biased region" description="Polar residues" evidence="5">
    <location>
        <begin position="144"/>
        <end position="165"/>
    </location>
</feature>
<sequence>MASGEAEPLQYTTTVLRVSIHCEGCKKKVKKVLQNIEGVYKVTIDAAQHKVTVTSSVGDDALIRRLHKSGKHATPVMSYNVAHPSASVSSYYAPTPVMSMQPTPMPPPPPPPQMSYGYSPYPAMMMMPPPPPEYLYGPPGIRSSPPQESYSNMFNEENPSSCSVM</sequence>
<dbReference type="AlphaFoldDB" id="A0A0E0LPM0"/>
<dbReference type="Gramene" id="OPUNC07G24320.1">
    <property type="protein sequence ID" value="OPUNC07G24320.1"/>
    <property type="gene ID" value="OPUNC07G24320"/>
</dbReference>
<dbReference type="PANTHER" id="PTHR45868:SF10">
    <property type="entry name" value="OS07G0671400 PROTEIN"/>
    <property type="match status" value="1"/>
</dbReference>
<dbReference type="EnsemblPlants" id="OPUNC07G24320.1">
    <property type="protein sequence ID" value="OPUNC07G24320.1"/>
    <property type="gene ID" value="OPUNC07G24320"/>
</dbReference>
<evidence type="ECO:0000256" key="4">
    <source>
        <dbReference type="ARBA" id="ARBA00024045"/>
    </source>
</evidence>
<dbReference type="Proteomes" id="UP000026962">
    <property type="component" value="Chromosome 7"/>
</dbReference>
<dbReference type="SUPFAM" id="SSF55008">
    <property type="entry name" value="HMA, heavy metal-associated domain"/>
    <property type="match status" value="1"/>
</dbReference>
<dbReference type="GO" id="GO:0046872">
    <property type="term" value="F:metal ion binding"/>
    <property type="evidence" value="ECO:0007669"/>
    <property type="project" value="UniProtKB-KW"/>
</dbReference>
<organism evidence="7">
    <name type="scientific">Oryza punctata</name>
    <name type="common">Red rice</name>
    <dbReference type="NCBI Taxonomy" id="4537"/>
    <lineage>
        <taxon>Eukaryota</taxon>
        <taxon>Viridiplantae</taxon>
        <taxon>Streptophyta</taxon>
        <taxon>Embryophyta</taxon>
        <taxon>Tracheophyta</taxon>
        <taxon>Spermatophyta</taxon>
        <taxon>Magnoliopsida</taxon>
        <taxon>Liliopsida</taxon>
        <taxon>Poales</taxon>
        <taxon>Poaceae</taxon>
        <taxon>BOP clade</taxon>
        <taxon>Oryzoideae</taxon>
        <taxon>Oryzeae</taxon>
        <taxon>Oryzinae</taxon>
        <taxon>Oryza</taxon>
    </lineage>
</organism>
<evidence type="ECO:0000313" key="7">
    <source>
        <dbReference type="EnsemblPlants" id="OPUNC07G24320.1"/>
    </source>
</evidence>
<accession>A0A0E0LPM0</accession>
<evidence type="ECO:0000256" key="2">
    <source>
        <dbReference type="ARBA" id="ARBA00022723"/>
    </source>
</evidence>
<dbReference type="HOGENOM" id="CLU_1613496_0_0_1"/>
<reference evidence="7" key="1">
    <citation type="submission" date="2015-04" db="UniProtKB">
        <authorList>
            <consortium name="EnsemblPlants"/>
        </authorList>
    </citation>
    <scope>IDENTIFICATION</scope>
</reference>
<evidence type="ECO:0000259" key="6">
    <source>
        <dbReference type="PROSITE" id="PS50846"/>
    </source>
</evidence>
<evidence type="ECO:0000256" key="5">
    <source>
        <dbReference type="SAM" id="MobiDB-lite"/>
    </source>
</evidence>
<keyword evidence="3" id="KW-0449">Lipoprotein</keyword>
<evidence type="ECO:0000256" key="1">
    <source>
        <dbReference type="ARBA" id="ARBA00022481"/>
    </source>
</evidence>
<dbReference type="InterPro" id="IPR036163">
    <property type="entry name" value="HMA_dom_sf"/>
</dbReference>
<dbReference type="STRING" id="4537.A0A0E0LPM0"/>
<keyword evidence="8" id="KW-1185">Reference proteome</keyword>
<name>A0A0E0LPM0_ORYPU</name>
<keyword evidence="2" id="KW-0479">Metal-binding</keyword>
<dbReference type="Pfam" id="PF00403">
    <property type="entry name" value="HMA"/>
    <property type="match status" value="1"/>
</dbReference>
<dbReference type="PANTHER" id="PTHR45868">
    <property type="entry name" value="HEAVY METAL-ASSOCIATED ISOPRENYLATED PLANT PROTEIN 33-RELATED"/>
    <property type="match status" value="1"/>
</dbReference>
<keyword evidence="3" id="KW-0636">Prenylation</keyword>
<dbReference type="OMA" id="WNRSEMF"/>
<proteinExistence type="inferred from homology"/>
<protein>
    <recommendedName>
        <fullName evidence="6">HMA domain-containing protein</fullName>
    </recommendedName>
</protein>
<evidence type="ECO:0000313" key="8">
    <source>
        <dbReference type="Proteomes" id="UP000026962"/>
    </source>
</evidence>
<comment type="similarity">
    <text evidence="4">Belongs to the HIPP family.</text>
</comment>
<reference evidence="7" key="2">
    <citation type="submission" date="2018-05" db="EMBL/GenBank/DDBJ databases">
        <title>OpunRS2 (Oryza punctata Reference Sequence Version 2).</title>
        <authorList>
            <person name="Zhang J."/>
            <person name="Kudrna D."/>
            <person name="Lee S."/>
            <person name="Talag J."/>
            <person name="Welchert J."/>
            <person name="Wing R.A."/>
        </authorList>
    </citation>
    <scope>NUCLEOTIDE SEQUENCE [LARGE SCALE GENOMIC DNA]</scope>
</reference>
<keyword evidence="1" id="KW-0488">Methylation</keyword>
<dbReference type="CDD" id="cd00371">
    <property type="entry name" value="HMA"/>
    <property type="match status" value="1"/>
</dbReference>
<dbReference type="InterPro" id="IPR006121">
    <property type="entry name" value="HMA_dom"/>
</dbReference>
<dbReference type="Gene3D" id="3.30.70.100">
    <property type="match status" value="1"/>
</dbReference>
<dbReference type="eggNOG" id="KOG1603">
    <property type="taxonomic scope" value="Eukaryota"/>
</dbReference>
<dbReference type="PROSITE" id="PS50846">
    <property type="entry name" value="HMA_2"/>
    <property type="match status" value="1"/>
</dbReference>
<evidence type="ECO:0000256" key="3">
    <source>
        <dbReference type="ARBA" id="ARBA00023289"/>
    </source>
</evidence>
<feature type="region of interest" description="Disordered" evidence="5">
    <location>
        <begin position="134"/>
        <end position="165"/>
    </location>
</feature>